<organism evidence="9 10">
    <name type="scientific">Cladosporium halotolerans</name>
    <dbReference type="NCBI Taxonomy" id="1052096"/>
    <lineage>
        <taxon>Eukaryota</taxon>
        <taxon>Fungi</taxon>
        <taxon>Dikarya</taxon>
        <taxon>Ascomycota</taxon>
        <taxon>Pezizomycotina</taxon>
        <taxon>Dothideomycetes</taxon>
        <taxon>Dothideomycetidae</taxon>
        <taxon>Cladosporiales</taxon>
        <taxon>Cladosporiaceae</taxon>
        <taxon>Cladosporium</taxon>
    </lineage>
</organism>
<feature type="domain" description="Major facilitator superfamily (MFS) profile" evidence="8">
    <location>
        <begin position="71"/>
        <end position="487"/>
    </location>
</feature>
<feature type="transmembrane region" description="Helical" evidence="7">
    <location>
        <begin position="461"/>
        <end position="483"/>
    </location>
</feature>
<feature type="compositionally biased region" description="Basic and acidic residues" evidence="6">
    <location>
        <begin position="1"/>
        <end position="17"/>
    </location>
</feature>
<dbReference type="InterPro" id="IPR036259">
    <property type="entry name" value="MFS_trans_sf"/>
</dbReference>
<dbReference type="PANTHER" id="PTHR43791">
    <property type="entry name" value="PERMEASE-RELATED"/>
    <property type="match status" value="1"/>
</dbReference>
<evidence type="ECO:0000259" key="8">
    <source>
        <dbReference type="PROSITE" id="PS50850"/>
    </source>
</evidence>
<dbReference type="RefSeq" id="XP_069231425.1">
    <property type="nucleotide sequence ID" value="XM_069371427.1"/>
</dbReference>
<dbReference type="FunFam" id="1.20.1250.20:FF:000068">
    <property type="entry name" value="MFS general substrate transporter"/>
    <property type="match status" value="1"/>
</dbReference>
<evidence type="ECO:0000256" key="2">
    <source>
        <dbReference type="ARBA" id="ARBA00022448"/>
    </source>
</evidence>
<feature type="transmembrane region" description="Helical" evidence="7">
    <location>
        <begin position="230"/>
        <end position="252"/>
    </location>
</feature>
<evidence type="ECO:0000256" key="6">
    <source>
        <dbReference type="SAM" id="MobiDB-lite"/>
    </source>
</evidence>
<feature type="compositionally biased region" description="Basic and acidic residues" evidence="6">
    <location>
        <begin position="25"/>
        <end position="39"/>
    </location>
</feature>
<comment type="caution">
    <text evidence="9">The sequence shown here is derived from an EMBL/GenBank/DDBJ whole genome shotgun (WGS) entry which is preliminary data.</text>
</comment>
<dbReference type="Gene3D" id="1.20.1250.20">
    <property type="entry name" value="MFS general substrate transporter like domains"/>
    <property type="match status" value="2"/>
</dbReference>
<evidence type="ECO:0000256" key="4">
    <source>
        <dbReference type="ARBA" id="ARBA00022989"/>
    </source>
</evidence>
<dbReference type="AlphaFoldDB" id="A0AB34KXN7"/>
<keyword evidence="10" id="KW-1185">Reference proteome</keyword>
<dbReference type="EMBL" id="JAAQHG020000007">
    <property type="protein sequence ID" value="KAL1588320.1"/>
    <property type="molecule type" value="Genomic_DNA"/>
</dbReference>
<dbReference type="GO" id="GO:0016020">
    <property type="term" value="C:membrane"/>
    <property type="evidence" value="ECO:0007669"/>
    <property type="project" value="UniProtKB-SubCell"/>
</dbReference>
<dbReference type="GO" id="GO:0022857">
    <property type="term" value="F:transmembrane transporter activity"/>
    <property type="evidence" value="ECO:0007669"/>
    <property type="project" value="InterPro"/>
</dbReference>
<evidence type="ECO:0000256" key="5">
    <source>
        <dbReference type="ARBA" id="ARBA00023136"/>
    </source>
</evidence>
<dbReference type="GeneID" id="96004265"/>
<comment type="subcellular location">
    <subcellularLocation>
        <location evidence="1">Membrane</location>
        <topology evidence="1">Multi-pass membrane protein</topology>
    </subcellularLocation>
</comment>
<feature type="transmembrane region" description="Helical" evidence="7">
    <location>
        <begin position="338"/>
        <end position="358"/>
    </location>
</feature>
<dbReference type="InterPro" id="IPR020846">
    <property type="entry name" value="MFS_dom"/>
</dbReference>
<keyword evidence="4 7" id="KW-1133">Transmembrane helix</keyword>
<dbReference type="Pfam" id="PF07690">
    <property type="entry name" value="MFS_1"/>
    <property type="match status" value="1"/>
</dbReference>
<proteinExistence type="predicted"/>
<dbReference type="InterPro" id="IPR011701">
    <property type="entry name" value="MFS"/>
</dbReference>
<dbReference type="FunFam" id="1.20.1250.20:FF:000034">
    <property type="entry name" value="MFS general substrate transporter"/>
    <property type="match status" value="1"/>
</dbReference>
<feature type="region of interest" description="Disordered" evidence="6">
    <location>
        <begin position="1"/>
        <end position="52"/>
    </location>
</feature>
<feature type="transmembrane region" description="Helical" evidence="7">
    <location>
        <begin position="163"/>
        <end position="185"/>
    </location>
</feature>
<protein>
    <recommendedName>
        <fullName evidence="8">Major facilitator superfamily (MFS) profile domain-containing protein</fullName>
    </recommendedName>
</protein>
<feature type="transmembrane region" description="Helical" evidence="7">
    <location>
        <begin position="396"/>
        <end position="417"/>
    </location>
</feature>
<sequence>MALTMDHKRDSDSDKGRGVGGFSFDNEKGEGATHAEHQDSLPGFDDPDAGKSDEERAAIDRKLVRKLDIKIIPWLTFLYLVSFLDRTNIGNAKVDGLQEDLGMSNGQYNAALSLFFLSYAGFEPLTNILLKRLRPSVFIPAIMVLWGIVMTTMGLVHNAAGLMAARFFLGVAEAGLFPGVAYYLSCWYKRSEFGVRSAVFFSAAALAGSFGGLLAAAIAQMRGIGGKPGWAWIFILEGLATVLIGIASYWLVHDFPDDAKFLSNDDRKRVLRRLKADGQASAEREEFKMAYFWASVKDWKTWAFAIIYMGCDGSLYAFSLFLPSIIQQLGYSSTRANLLSVPPYAAAAIITVFIGWYADRTRQRGLCNIGISLIGIAGFAMLLGSPSSPSYAGVKYAGTFLGAVGIYPCIANTISWCANNTEGVYKRGVTLGFVIGWGNLNGIVASNIYRAQDKPGYKLGHGVVLAYLALFLLGGSLVTYFALRGENAKRRKGVRNGMLEGLSGEEVKVRGDKRPDFIYTL</sequence>
<gene>
    <name evidence="9" type="ORF">WHR41_02821</name>
</gene>
<feature type="transmembrane region" description="Helical" evidence="7">
    <location>
        <begin position="109"/>
        <end position="130"/>
    </location>
</feature>
<reference evidence="9 10" key="1">
    <citation type="journal article" date="2020" name="Microbiol. Resour. Announc.">
        <title>Draft Genome Sequence of a Cladosporium Species Isolated from the Mesophotic Ascidian Didemnum maculosum.</title>
        <authorList>
            <person name="Gioti A."/>
            <person name="Siaperas R."/>
            <person name="Nikolaivits E."/>
            <person name="Le Goff G."/>
            <person name="Ouazzani J."/>
            <person name="Kotoulas G."/>
            <person name="Topakas E."/>
        </authorList>
    </citation>
    <scope>NUCLEOTIDE SEQUENCE [LARGE SCALE GENOMIC DNA]</scope>
    <source>
        <strain evidence="9 10">TM138-S3</strain>
    </source>
</reference>
<dbReference type="PANTHER" id="PTHR43791:SF19">
    <property type="entry name" value="TRANSPORTER, PUTATIVE (AFU_ORTHOLOGUE AFUA_1G01812)-RELATED"/>
    <property type="match status" value="1"/>
</dbReference>
<evidence type="ECO:0000256" key="7">
    <source>
        <dbReference type="SAM" id="Phobius"/>
    </source>
</evidence>
<dbReference type="PROSITE" id="PS50850">
    <property type="entry name" value="MFS"/>
    <property type="match status" value="1"/>
</dbReference>
<feature type="transmembrane region" description="Helical" evidence="7">
    <location>
        <begin position="137"/>
        <end position="157"/>
    </location>
</feature>
<keyword evidence="5 7" id="KW-0472">Membrane</keyword>
<evidence type="ECO:0000256" key="1">
    <source>
        <dbReference type="ARBA" id="ARBA00004141"/>
    </source>
</evidence>
<dbReference type="SUPFAM" id="SSF103473">
    <property type="entry name" value="MFS general substrate transporter"/>
    <property type="match status" value="1"/>
</dbReference>
<evidence type="ECO:0000313" key="9">
    <source>
        <dbReference type="EMBL" id="KAL1588320.1"/>
    </source>
</evidence>
<dbReference type="CDD" id="cd17327">
    <property type="entry name" value="MFS_FEN2_like"/>
    <property type="match status" value="1"/>
</dbReference>
<feature type="transmembrane region" description="Helical" evidence="7">
    <location>
        <begin position="429"/>
        <end position="449"/>
    </location>
</feature>
<feature type="transmembrane region" description="Helical" evidence="7">
    <location>
        <begin position="71"/>
        <end position="89"/>
    </location>
</feature>
<keyword evidence="3 7" id="KW-0812">Transmembrane</keyword>
<accession>A0AB34KXN7</accession>
<dbReference type="Proteomes" id="UP000803884">
    <property type="component" value="Unassembled WGS sequence"/>
</dbReference>
<name>A0AB34KXN7_9PEZI</name>
<evidence type="ECO:0000256" key="3">
    <source>
        <dbReference type="ARBA" id="ARBA00022692"/>
    </source>
</evidence>
<feature type="transmembrane region" description="Helical" evidence="7">
    <location>
        <begin position="365"/>
        <end position="384"/>
    </location>
</feature>
<feature type="transmembrane region" description="Helical" evidence="7">
    <location>
        <begin position="302"/>
        <end position="326"/>
    </location>
</feature>
<keyword evidence="2" id="KW-0813">Transport</keyword>
<feature type="transmembrane region" description="Helical" evidence="7">
    <location>
        <begin position="197"/>
        <end position="218"/>
    </location>
</feature>
<evidence type="ECO:0000313" key="10">
    <source>
        <dbReference type="Proteomes" id="UP000803884"/>
    </source>
</evidence>